<reference evidence="3 4" key="1">
    <citation type="submission" date="2020-08" db="EMBL/GenBank/DDBJ databases">
        <authorList>
            <person name="Liu C."/>
            <person name="Sun Q."/>
        </authorList>
    </citation>
    <scope>NUCLEOTIDE SEQUENCE [LARGE SCALE GENOMIC DNA]</scope>
    <source>
        <strain evidence="3 4">L34</strain>
    </source>
</reference>
<feature type="transmembrane region" description="Helical" evidence="1">
    <location>
        <begin position="82"/>
        <end position="100"/>
    </location>
</feature>
<dbReference type="InterPro" id="IPR029052">
    <property type="entry name" value="Metallo-depent_PP-like"/>
</dbReference>
<dbReference type="SUPFAM" id="SSF56300">
    <property type="entry name" value="Metallo-dependent phosphatases"/>
    <property type="match status" value="1"/>
</dbReference>
<keyword evidence="1" id="KW-0812">Transmembrane</keyword>
<feature type="transmembrane region" description="Helical" evidence="1">
    <location>
        <begin position="6"/>
        <end position="22"/>
    </location>
</feature>
<keyword evidence="1" id="KW-1133">Transmembrane helix</keyword>
<keyword evidence="1" id="KW-0472">Membrane</keyword>
<sequence>MLTVIMSIISFIFIFSFFIYEFNKTSLNGVVKILLATLLSIPSLKLNSVLFIFEIHFIVITIIFEFLFNKIIKSDNTKYKKLYMYIPIPLILSICLMYFGSYNMNHILKTQYNIDTYKTLSKDYKIAMIADLHYPTSTNKKDLNRLVNRIADEKPDFVMLCGDIIDENTDSQERIETFETLGKLSKLSQVFYVYGNHDTGKHSFYNRIPSNKLESLIENYGIHVLNDEQTLLNDEISIIGRKDYSLHQRRDIKSFETNTDTYNIVIDHQPKNLEDCSQSNIDLHLSGHTHAGQIFPLYYIYELLNINELNYGQKYINLMSAINTSGVSGWGFPIRTEHHSEFVIVNIL</sequence>
<feature type="domain" description="Calcineurin-like phosphoesterase" evidence="2">
    <location>
        <begin position="125"/>
        <end position="291"/>
    </location>
</feature>
<comment type="caution">
    <text evidence="3">The sequence shown here is derived from an EMBL/GenBank/DDBJ whole genome shotgun (WGS) entry which is preliminary data.</text>
</comment>
<keyword evidence="4" id="KW-1185">Reference proteome</keyword>
<dbReference type="Gene3D" id="3.60.21.10">
    <property type="match status" value="1"/>
</dbReference>
<organism evidence="3 4">
    <name type="scientific">Holdemanella hominis</name>
    <dbReference type="NCBI Taxonomy" id="2764327"/>
    <lineage>
        <taxon>Bacteria</taxon>
        <taxon>Bacillati</taxon>
        <taxon>Bacillota</taxon>
        <taxon>Erysipelotrichia</taxon>
        <taxon>Erysipelotrichales</taxon>
        <taxon>Erysipelotrichaceae</taxon>
        <taxon>Holdemanella</taxon>
    </lineage>
</organism>
<dbReference type="Pfam" id="PF00149">
    <property type="entry name" value="Metallophos"/>
    <property type="match status" value="1"/>
</dbReference>
<accession>A0ABR7KKM3</accession>
<proteinExistence type="predicted"/>
<evidence type="ECO:0000313" key="4">
    <source>
        <dbReference type="Proteomes" id="UP000649075"/>
    </source>
</evidence>
<protein>
    <submittedName>
        <fullName evidence="3">Metallophosphoesterase</fullName>
    </submittedName>
</protein>
<evidence type="ECO:0000313" key="3">
    <source>
        <dbReference type="EMBL" id="MBC6013294.1"/>
    </source>
</evidence>
<dbReference type="Proteomes" id="UP000649075">
    <property type="component" value="Unassembled WGS sequence"/>
</dbReference>
<feature type="transmembrane region" description="Helical" evidence="1">
    <location>
        <begin position="50"/>
        <end position="70"/>
    </location>
</feature>
<dbReference type="PANTHER" id="PTHR31302:SF0">
    <property type="entry name" value="TRANSMEMBRANE PROTEIN WITH METALLOPHOSPHOESTERASE DOMAIN"/>
    <property type="match status" value="1"/>
</dbReference>
<gene>
    <name evidence="3" type="ORF">H8911_11445</name>
</gene>
<dbReference type="EMBL" id="JACRWH010000077">
    <property type="protein sequence ID" value="MBC6013294.1"/>
    <property type="molecule type" value="Genomic_DNA"/>
</dbReference>
<dbReference type="PANTHER" id="PTHR31302">
    <property type="entry name" value="TRANSMEMBRANE PROTEIN WITH METALLOPHOSPHOESTERASE DOMAIN-RELATED"/>
    <property type="match status" value="1"/>
</dbReference>
<evidence type="ECO:0000256" key="1">
    <source>
        <dbReference type="SAM" id="Phobius"/>
    </source>
</evidence>
<dbReference type="InterPro" id="IPR051158">
    <property type="entry name" value="Metallophosphoesterase_sf"/>
</dbReference>
<name>A0ABR7KKM3_9FIRM</name>
<evidence type="ECO:0000259" key="2">
    <source>
        <dbReference type="Pfam" id="PF00149"/>
    </source>
</evidence>
<dbReference type="InterPro" id="IPR004843">
    <property type="entry name" value="Calcineurin-like_PHP"/>
</dbReference>